<accession>A0A7S2NG51</accession>
<organism evidence="1">
    <name type="scientific">Haptolina brevifila</name>
    <dbReference type="NCBI Taxonomy" id="156173"/>
    <lineage>
        <taxon>Eukaryota</taxon>
        <taxon>Haptista</taxon>
        <taxon>Haptophyta</taxon>
        <taxon>Prymnesiophyceae</taxon>
        <taxon>Prymnesiales</taxon>
        <taxon>Prymnesiaceae</taxon>
        <taxon>Haptolina</taxon>
    </lineage>
</organism>
<proteinExistence type="predicted"/>
<sequence>MNQNSGWYTDLHMVLPRDAAYQVLHQMAREYFECNGPFCYRDSESWLFSTVYATAKATNASLRHVAFPFTIVRNSSFEPQTHALGCERAADLAACMKAAYPTEHRFDVQSVSQLLPHAGFCSATEEGGGDCEAGDKGSWRLAHHEQLDWTSAATVCFARCAACRRCRYISVSTTWGDCSWFHQCALHQLQTSVSGFRSAQAHSHKGEG</sequence>
<protein>
    <submittedName>
        <fullName evidence="1">Uncharacterized protein</fullName>
    </submittedName>
</protein>
<dbReference type="AlphaFoldDB" id="A0A7S2NG51"/>
<evidence type="ECO:0000313" key="1">
    <source>
        <dbReference type="EMBL" id="CAD9538184.1"/>
    </source>
</evidence>
<gene>
    <name evidence="1" type="ORF">CBRE1094_LOCUS40508</name>
</gene>
<dbReference type="EMBL" id="HBGU01074363">
    <property type="protein sequence ID" value="CAD9538184.1"/>
    <property type="molecule type" value="Transcribed_RNA"/>
</dbReference>
<reference evidence="1" key="1">
    <citation type="submission" date="2021-01" db="EMBL/GenBank/DDBJ databases">
        <authorList>
            <person name="Corre E."/>
            <person name="Pelletier E."/>
            <person name="Niang G."/>
            <person name="Scheremetjew M."/>
            <person name="Finn R."/>
            <person name="Kale V."/>
            <person name="Holt S."/>
            <person name="Cochrane G."/>
            <person name="Meng A."/>
            <person name="Brown T."/>
            <person name="Cohen L."/>
        </authorList>
    </citation>
    <scope>NUCLEOTIDE SEQUENCE</scope>
    <source>
        <strain evidence="1">UTEX LB 985</strain>
    </source>
</reference>
<name>A0A7S2NG51_9EUKA</name>